<dbReference type="AlphaFoldDB" id="A0A256AEV2"/>
<dbReference type="RefSeq" id="WP_094484765.1">
    <property type="nucleotide sequence ID" value="NZ_NOXX01000010.1"/>
</dbReference>
<comment type="caution">
    <text evidence="1">The sequence shown here is derived from an EMBL/GenBank/DDBJ whole genome shotgun (WGS) entry which is preliminary data.</text>
</comment>
<proteinExistence type="predicted"/>
<name>A0A256AEV2_9FLAO</name>
<dbReference type="EMBL" id="NOXX01000010">
    <property type="protein sequence ID" value="OYQ52216.1"/>
    <property type="molecule type" value="Genomic_DNA"/>
</dbReference>
<dbReference type="Pfam" id="PF26092">
    <property type="entry name" value="T4_Y16D"/>
    <property type="match status" value="1"/>
</dbReference>
<evidence type="ECO:0000313" key="2">
    <source>
        <dbReference type="Proteomes" id="UP000216035"/>
    </source>
</evidence>
<sequence>MRERILCAAIHNPDEKNFIGEPLVYCGFRHSDIMMQSRLVSRNPLHQGFITTTGRFVDRIEALQIAIKCNQVDDSKIIKGIFLYSVDLY</sequence>
<gene>
    <name evidence="1" type="ORF">CHX27_00085</name>
</gene>
<organism evidence="1 2">
    <name type="scientific">Flavobacterium aurantiibacter</name>
    <dbReference type="NCBI Taxonomy" id="2023067"/>
    <lineage>
        <taxon>Bacteria</taxon>
        <taxon>Pseudomonadati</taxon>
        <taxon>Bacteroidota</taxon>
        <taxon>Flavobacteriia</taxon>
        <taxon>Flavobacteriales</taxon>
        <taxon>Flavobacteriaceae</taxon>
        <taxon>Flavobacterium</taxon>
    </lineage>
</organism>
<accession>A0A256AEV2</accession>
<reference evidence="1 2" key="1">
    <citation type="submission" date="2017-07" db="EMBL/GenBank/DDBJ databases">
        <title>Flavobacterium cyanobacteriorum sp. nov., isolated from cyanobacterial aggregates in a eutrophic lake.</title>
        <authorList>
            <person name="Cai H."/>
        </authorList>
    </citation>
    <scope>NUCLEOTIDE SEQUENCE [LARGE SCALE GENOMIC DNA]</scope>
    <source>
        <strain evidence="1 2">TH167</strain>
    </source>
</reference>
<keyword evidence="2" id="KW-1185">Reference proteome</keyword>
<dbReference type="Proteomes" id="UP000216035">
    <property type="component" value="Unassembled WGS sequence"/>
</dbReference>
<protein>
    <submittedName>
        <fullName evidence="1">Uncharacterized protein</fullName>
    </submittedName>
</protein>
<dbReference type="InterPro" id="IPR058630">
    <property type="entry name" value="T4_Y16D"/>
</dbReference>
<evidence type="ECO:0000313" key="1">
    <source>
        <dbReference type="EMBL" id="OYQ52216.1"/>
    </source>
</evidence>